<evidence type="ECO:0000313" key="3">
    <source>
        <dbReference type="Proteomes" id="UP000699865"/>
    </source>
</evidence>
<dbReference type="PANTHER" id="PTHR43581">
    <property type="entry name" value="ATP/GTP PHOSPHATASE"/>
    <property type="match status" value="1"/>
</dbReference>
<comment type="caution">
    <text evidence="2">The sequence shown here is derived from an EMBL/GenBank/DDBJ whole genome shotgun (WGS) entry which is preliminary data.</text>
</comment>
<dbReference type="PANTHER" id="PTHR43581:SF2">
    <property type="entry name" value="EXCINUCLEASE ATPASE SUBUNIT"/>
    <property type="match status" value="1"/>
</dbReference>
<accession>A0ABS6L6W0</accession>
<dbReference type="EMBL" id="JAFMOU010000072">
    <property type="protein sequence ID" value="MBU9837343.1"/>
    <property type="molecule type" value="Genomic_DNA"/>
</dbReference>
<proteinExistence type="predicted"/>
<protein>
    <submittedName>
        <fullName evidence="2">AAA family ATPase</fullName>
    </submittedName>
</protein>
<gene>
    <name evidence="2" type="ORF">J1786_21310</name>
</gene>
<name>A0ABS6L6W0_9GAMM</name>
<organism evidence="2 3">
    <name type="scientific">Rahnella perminowiae</name>
    <dbReference type="NCBI Taxonomy" id="2816244"/>
    <lineage>
        <taxon>Bacteria</taxon>
        <taxon>Pseudomonadati</taxon>
        <taxon>Pseudomonadota</taxon>
        <taxon>Gammaproteobacteria</taxon>
        <taxon>Enterobacterales</taxon>
        <taxon>Yersiniaceae</taxon>
        <taxon>Rahnella</taxon>
    </lineage>
</organism>
<dbReference type="Pfam" id="PF13175">
    <property type="entry name" value="AAA_15"/>
    <property type="match status" value="1"/>
</dbReference>
<keyword evidence="3" id="KW-1185">Reference proteome</keyword>
<dbReference type="InterPro" id="IPR041685">
    <property type="entry name" value="AAA_GajA/Old/RecF-like"/>
</dbReference>
<evidence type="ECO:0000259" key="1">
    <source>
        <dbReference type="Pfam" id="PF13175"/>
    </source>
</evidence>
<feature type="domain" description="Endonuclease GajA/Old nuclease/RecF-like AAA" evidence="1">
    <location>
        <begin position="1"/>
        <end position="401"/>
    </location>
</feature>
<dbReference type="InterPro" id="IPR051396">
    <property type="entry name" value="Bact_Antivir_Def_Nuclease"/>
</dbReference>
<reference evidence="2 3" key="1">
    <citation type="submission" date="2021-03" db="EMBL/GenBank/DDBJ databases">
        <title>Five novel Rahnella species.</title>
        <authorList>
            <person name="Brady C."/>
            <person name="Asselin J."/>
            <person name="Beer S."/>
            <person name="Bruberg M.B."/>
            <person name="Crampton B."/>
            <person name="Venter S."/>
            <person name="Arnold D."/>
            <person name="Denman S."/>
        </authorList>
    </citation>
    <scope>NUCLEOTIDE SEQUENCE [LARGE SCALE GENOMIC DNA]</scope>
    <source>
        <strain evidence="2 3">L72c</strain>
    </source>
</reference>
<evidence type="ECO:0000313" key="2">
    <source>
        <dbReference type="EMBL" id="MBU9837343.1"/>
    </source>
</evidence>
<sequence>MELIKLEVKGLFGLLNYDIPLNNSDFTILTGPNGYGKTILLRVIRSILKNELEMFKTLKFESFTLLTDIAEIEIIKDFSKNNNESVYLKLSRDGTVHEESIAFPAEKIISAGKNKVTITTPKFSDNIFLKFLNENNDSLKVKTVNNENCYSQVLSDFFVKPEVTFIKAQRLENRESHNAVIDDYAGKLITLMEEANVESAKISQRLDTTFPSRLFDMIGNSQAPSSASIKDRLIGIQNKRKEYIKFGLIQSEEDNLPVTYGNFINGNEYLNVLKLYIDDGIEKLAPFESLYSKINLFSNLLKEKTLAFKKVVFSREEGFGFESNSGDDIGRNSLSSGEQNQVVMLFDLIFNSENYSVILIDEPEISLHVAWQKEFLNSLKKIQKINESSKYIIATHSTYVIDNKWELTYDLFEATKGIVK</sequence>
<dbReference type="Proteomes" id="UP000699865">
    <property type="component" value="Unassembled WGS sequence"/>
</dbReference>